<dbReference type="Proteomes" id="UP000272474">
    <property type="component" value="Unassembled WGS sequence"/>
</dbReference>
<organism evidence="4 5">
    <name type="scientific">Streptomyces hoynatensis</name>
    <dbReference type="NCBI Taxonomy" id="1141874"/>
    <lineage>
        <taxon>Bacteria</taxon>
        <taxon>Bacillati</taxon>
        <taxon>Actinomycetota</taxon>
        <taxon>Actinomycetes</taxon>
        <taxon>Kitasatosporales</taxon>
        <taxon>Streptomycetaceae</taxon>
        <taxon>Streptomyces</taxon>
    </lineage>
</organism>
<sequence>MLAIKTTAPVTALRRSARVAALAAASAGVAASVLVPHHAHAAEQAETTHAGTAATATTTALPTSPEQVGKDVHAMLVADKSHAKGGDDEGRGAHYKDGKLVPIPHDAQPEPVPASHEDIDRWINKALEVMHKHDIPGTYDGIYRNLMRESSGDPHTINMWDENAQKNIPSKGLLQVIDPTFEQYHVDGTSNDIYDPVANIVAACNYAADRYGSMDNVDQAY</sequence>
<dbReference type="OrthoDB" id="4629613at2"/>
<keyword evidence="2" id="KW-0732">Signal</keyword>
<name>A0A3A9YWP0_9ACTN</name>
<comment type="caution">
    <text evidence="4">The sequence shown here is derived from an EMBL/GenBank/DDBJ whole genome shotgun (WGS) entry which is preliminary data.</text>
</comment>
<dbReference type="AlphaFoldDB" id="A0A3A9YWP0"/>
<evidence type="ECO:0000313" key="4">
    <source>
        <dbReference type="EMBL" id="RKN40375.1"/>
    </source>
</evidence>
<proteinExistence type="predicted"/>
<reference evidence="4 5" key="1">
    <citation type="journal article" date="2014" name="Int. J. Syst. Evol. Microbiol.">
        <title>Streptomyces hoynatensis sp. nov., isolated from deep marine sediment.</title>
        <authorList>
            <person name="Veyisoglu A."/>
            <person name="Sahin N."/>
        </authorList>
    </citation>
    <scope>NUCLEOTIDE SEQUENCE [LARGE SCALE GENOMIC DNA]</scope>
    <source>
        <strain evidence="4 5">KCTC 29097</strain>
    </source>
</reference>
<keyword evidence="5" id="KW-1185">Reference proteome</keyword>
<evidence type="ECO:0000259" key="3">
    <source>
        <dbReference type="Pfam" id="PF01464"/>
    </source>
</evidence>
<dbReference type="RefSeq" id="WP_120681012.1">
    <property type="nucleotide sequence ID" value="NZ_RBAL01000010.1"/>
</dbReference>
<evidence type="ECO:0000256" key="2">
    <source>
        <dbReference type="SAM" id="SignalP"/>
    </source>
</evidence>
<feature type="signal peptide" evidence="2">
    <location>
        <begin position="1"/>
        <end position="41"/>
    </location>
</feature>
<feature type="region of interest" description="Disordered" evidence="1">
    <location>
        <begin position="43"/>
        <end position="65"/>
    </location>
</feature>
<gene>
    <name evidence="4" type="ORF">D7294_18130</name>
</gene>
<feature type="chain" id="PRO_5017189952" description="Transglycosylase SLT domain-containing protein" evidence="2">
    <location>
        <begin position="42"/>
        <end position="221"/>
    </location>
</feature>
<dbReference type="InterPro" id="IPR008258">
    <property type="entry name" value="Transglycosylase_SLT_dom_1"/>
</dbReference>
<evidence type="ECO:0000256" key="1">
    <source>
        <dbReference type="SAM" id="MobiDB-lite"/>
    </source>
</evidence>
<dbReference type="InterPro" id="IPR023346">
    <property type="entry name" value="Lysozyme-like_dom_sf"/>
</dbReference>
<dbReference type="SUPFAM" id="SSF53955">
    <property type="entry name" value="Lysozyme-like"/>
    <property type="match status" value="1"/>
</dbReference>
<feature type="domain" description="Transglycosylase SLT" evidence="3">
    <location>
        <begin position="147"/>
        <end position="217"/>
    </location>
</feature>
<protein>
    <recommendedName>
        <fullName evidence="3">Transglycosylase SLT domain-containing protein</fullName>
    </recommendedName>
</protein>
<dbReference type="Pfam" id="PF01464">
    <property type="entry name" value="SLT"/>
    <property type="match status" value="1"/>
</dbReference>
<accession>A0A3A9YWP0</accession>
<evidence type="ECO:0000313" key="5">
    <source>
        <dbReference type="Proteomes" id="UP000272474"/>
    </source>
</evidence>
<feature type="compositionally biased region" description="Low complexity" evidence="1">
    <location>
        <begin position="43"/>
        <end position="60"/>
    </location>
</feature>
<dbReference type="EMBL" id="RBAL01000010">
    <property type="protein sequence ID" value="RKN40375.1"/>
    <property type="molecule type" value="Genomic_DNA"/>
</dbReference>
<dbReference type="Gene3D" id="1.10.530.10">
    <property type="match status" value="1"/>
</dbReference>